<proteinExistence type="predicted"/>
<evidence type="ECO:0000256" key="1">
    <source>
        <dbReference type="ARBA" id="ARBA00023180"/>
    </source>
</evidence>
<protein>
    <submittedName>
        <fullName evidence="5">UL16-binding protein 1-like</fullName>
    </submittedName>
</protein>
<evidence type="ECO:0000313" key="4">
    <source>
        <dbReference type="Proteomes" id="UP000694863"/>
    </source>
</evidence>
<dbReference type="RefSeq" id="XP_012859889.2">
    <property type="nucleotide sequence ID" value="XM_013004435.2"/>
</dbReference>
<reference evidence="5" key="1">
    <citation type="submission" date="2025-08" db="UniProtKB">
        <authorList>
            <consortium name="RefSeq"/>
        </authorList>
    </citation>
    <scope>IDENTIFICATION</scope>
</reference>
<evidence type="ECO:0000313" key="5">
    <source>
        <dbReference type="RefSeq" id="XP_012859889.2"/>
    </source>
</evidence>
<evidence type="ECO:0000259" key="3">
    <source>
        <dbReference type="Pfam" id="PF00129"/>
    </source>
</evidence>
<dbReference type="InterPro" id="IPR011161">
    <property type="entry name" value="MHC_I-like_Ag-recog"/>
</dbReference>
<dbReference type="Gene3D" id="3.30.500.10">
    <property type="entry name" value="MHC class I-like antigen recognition-like"/>
    <property type="match status" value="1"/>
</dbReference>
<gene>
    <name evidence="5" type="primary">LOC101654391</name>
</gene>
<dbReference type="PANTHER" id="PTHR16675:SF268">
    <property type="entry name" value="UL16-BINDING PROTEIN 1"/>
    <property type="match status" value="1"/>
</dbReference>
<evidence type="ECO:0000256" key="2">
    <source>
        <dbReference type="SAM" id="SignalP"/>
    </source>
</evidence>
<dbReference type="SUPFAM" id="SSF54452">
    <property type="entry name" value="MHC antigen-recognition domain"/>
    <property type="match status" value="1"/>
</dbReference>
<dbReference type="Proteomes" id="UP000694863">
    <property type="component" value="Unplaced"/>
</dbReference>
<feature type="chain" id="PRO_5045231961" evidence="2">
    <location>
        <begin position="29"/>
        <end position="243"/>
    </location>
</feature>
<feature type="domain" description="MHC class I-like antigen recognition-like" evidence="3">
    <location>
        <begin position="31"/>
        <end position="199"/>
    </location>
</feature>
<dbReference type="InterPro" id="IPR037055">
    <property type="entry name" value="MHC_I-like_Ag-recog_sf"/>
</dbReference>
<dbReference type="PANTHER" id="PTHR16675">
    <property type="entry name" value="MHC CLASS I-RELATED"/>
    <property type="match status" value="1"/>
</dbReference>
<dbReference type="InterPro" id="IPR011162">
    <property type="entry name" value="MHC_I/II-like_Ag-recog"/>
</dbReference>
<keyword evidence="1" id="KW-0325">Glycoprotein</keyword>
<name>A0ABM0ZQ75_ECHTE</name>
<sequence length="243" mass="27295">MAPAPGPTSLPGLLFLMQLHSWFWVTLAAPHSLCYNFTVMFKPPPGHQCCEAQGQVDGNTFLHYDCGSNEVTALAPLGTKVNVTKTWEEQLQTLRDLGDQLKHTPPGPQVENSTAKAPLTLQAKMCCQHEAGRCIRAFWQFSSGRQTSLLFDSETTKWAEVHPGAKVMKGEREEKNVTEFLQRVSEEDCNLWLMEFWKHWEKMLETTAPPPKATAQPKATLSPWIIFVTLTCSTLFILQGHVL</sequence>
<keyword evidence="4" id="KW-1185">Reference proteome</keyword>
<keyword evidence="2" id="KW-0732">Signal</keyword>
<dbReference type="InterPro" id="IPR050208">
    <property type="entry name" value="MHC_class-I_related"/>
</dbReference>
<dbReference type="Pfam" id="PF00129">
    <property type="entry name" value="MHC_I"/>
    <property type="match status" value="1"/>
</dbReference>
<organism evidence="4 5">
    <name type="scientific">Echinops telfairi</name>
    <name type="common">Lesser hedgehog tenrec</name>
    <dbReference type="NCBI Taxonomy" id="9371"/>
    <lineage>
        <taxon>Eukaryota</taxon>
        <taxon>Metazoa</taxon>
        <taxon>Chordata</taxon>
        <taxon>Craniata</taxon>
        <taxon>Vertebrata</taxon>
        <taxon>Euteleostomi</taxon>
        <taxon>Mammalia</taxon>
        <taxon>Eutheria</taxon>
        <taxon>Afrotheria</taxon>
        <taxon>Tenrecidae</taxon>
        <taxon>Tenrecinae</taxon>
        <taxon>Echinops</taxon>
    </lineage>
</organism>
<accession>A0ABM0ZQ75</accession>
<feature type="signal peptide" evidence="2">
    <location>
        <begin position="1"/>
        <end position="28"/>
    </location>
</feature>
<dbReference type="GeneID" id="101654391"/>